<dbReference type="AlphaFoldDB" id="A0A841L6F2"/>
<proteinExistence type="predicted"/>
<dbReference type="Proteomes" id="UP000538147">
    <property type="component" value="Unassembled WGS sequence"/>
</dbReference>
<dbReference type="EMBL" id="JACIIV010000016">
    <property type="protein sequence ID" value="MBB6228187.1"/>
    <property type="molecule type" value="Genomic_DNA"/>
</dbReference>
<gene>
    <name evidence="2" type="ORF">FHS79_002372</name>
</gene>
<dbReference type="RefSeq" id="WP_184200067.1">
    <property type="nucleotide sequence ID" value="NZ_JACIIV010000016.1"/>
</dbReference>
<sequence>MRMNGLLRWGLWVLALGCGPLLLFMAAHVVGLTEPNPNPVGLGMLFFVTVWPGVALVVAGLMLAVLRR</sequence>
<organism evidence="2 3">
    <name type="scientific">Polymorphobacter multimanifer</name>
    <dbReference type="NCBI Taxonomy" id="1070431"/>
    <lineage>
        <taxon>Bacteria</taxon>
        <taxon>Pseudomonadati</taxon>
        <taxon>Pseudomonadota</taxon>
        <taxon>Alphaproteobacteria</taxon>
        <taxon>Sphingomonadales</taxon>
        <taxon>Sphingosinicellaceae</taxon>
        <taxon>Polymorphobacter</taxon>
    </lineage>
</organism>
<feature type="transmembrane region" description="Helical" evidence="1">
    <location>
        <begin position="41"/>
        <end position="66"/>
    </location>
</feature>
<name>A0A841L6F2_9SPHN</name>
<evidence type="ECO:0000313" key="3">
    <source>
        <dbReference type="Proteomes" id="UP000538147"/>
    </source>
</evidence>
<keyword evidence="1" id="KW-0812">Transmembrane</keyword>
<keyword evidence="1" id="KW-0472">Membrane</keyword>
<keyword evidence="3" id="KW-1185">Reference proteome</keyword>
<evidence type="ECO:0000313" key="2">
    <source>
        <dbReference type="EMBL" id="MBB6228187.1"/>
    </source>
</evidence>
<keyword evidence="1" id="KW-1133">Transmembrane helix</keyword>
<evidence type="ECO:0000256" key="1">
    <source>
        <dbReference type="SAM" id="Phobius"/>
    </source>
</evidence>
<reference evidence="2 3" key="1">
    <citation type="submission" date="2020-08" db="EMBL/GenBank/DDBJ databases">
        <title>Genomic Encyclopedia of Type Strains, Phase IV (KMG-IV): sequencing the most valuable type-strain genomes for metagenomic binning, comparative biology and taxonomic classification.</title>
        <authorList>
            <person name="Goeker M."/>
        </authorList>
    </citation>
    <scope>NUCLEOTIDE SEQUENCE [LARGE SCALE GENOMIC DNA]</scope>
    <source>
        <strain evidence="2 3">DSM 102189</strain>
    </source>
</reference>
<accession>A0A841L6F2</accession>
<protein>
    <submittedName>
        <fullName evidence="2">Uncharacterized protein</fullName>
    </submittedName>
</protein>
<comment type="caution">
    <text evidence="2">The sequence shown here is derived from an EMBL/GenBank/DDBJ whole genome shotgun (WGS) entry which is preliminary data.</text>
</comment>